<dbReference type="InterPro" id="IPR000390">
    <property type="entry name" value="Small_drug/metabolite_transptr"/>
</dbReference>
<dbReference type="InterPro" id="IPR037185">
    <property type="entry name" value="EmrE-like"/>
</dbReference>
<dbReference type="AlphaFoldDB" id="A0A4R6WXG4"/>
<keyword evidence="2" id="KW-0813">Transport</keyword>
<evidence type="ECO:0000256" key="8">
    <source>
        <dbReference type="ARBA" id="ARBA00039168"/>
    </source>
</evidence>
<feature type="transmembrane region" description="Helical" evidence="10">
    <location>
        <begin position="33"/>
        <end position="50"/>
    </location>
</feature>
<feature type="transmembrane region" description="Helical" evidence="10">
    <location>
        <begin position="84"/>
        <end position="104"/>
    </location>
</feature>
<evidence type="ECO:0000256" key="3">
    <source>
        <dbReference type="ARBA" id="ARBA00022475"/>
    </source>
</evidence>
<proteinExistence type="inferred from homology"/>
<keyword evidence="4 9" id="KW-0812">Transmembrane</keyword>
<keyword evidence="5 10" id="KW-1133">Transmembrane helix</keyword>
<comment type="caution">
    <text evidence="11">The sequence shown here is derived from an EMBL/GenBank/DDBJ whole genome shotgun (WGS) entry which is preliminary data.</text>
</comment>
<dbReference type="SUPFAM" id="SSF103481">
    <property type="entry name" value="Multidrug resistance efflux transporter EmrE"/>
    <property type="match status" value="1"/>
</dbReference>
<evidence type="ECO:0000313" key="12">
    <source>
        <dbReference type="Proteomes" id="UP000295783"/>
    </source>
</evidence>
<evidence type="ECO:0000256" key="1">
    <source>
        <dbReference type="ARBA" id="ARBA00004651"/>
    </source>
</evidence>
<comment type="subcellular location">
    <subcellularLocation>
        <location evidence="1 9">Cell membrane</location>
        <topology evidence="1 9">Multi-pass membrane protein</topology>
    </subcellularLocation>
</comment>
<organism evidence="11 12">
    <name type="scientific">Dongia mobilis</name>
    <dbReference type="NCBI Taxonomy" id="578943"/>
    <lineage>
        <taxon>Bacteria</taxon>
        <taxon>Pseudomonadati</taxon>
        <taxon>Pseudomonadota</taxon>
        <taxon>Alphaproteobacteria</taxon>
        <taxon>Rhodospirillales</taxon>
        <taxon>Dongiaceae</taxon>
        <taxon>Dongia</taxon>
    </lineage>
</organism>
<dbReference type="Pfam" id="PF00893">
    <property type="entry name" value="Multi_Drug_Res"/>
    <property type="match status" value="1"/>
</dbReference>
<dbReference type="FunFam" id="1.10.3730.20:FF:000001">
    <property type="entry name" value="Quaternary ammonium compound resistance transporter SugE"/>
    <property type="match status" value="1"/>
</dbReference>
<evidence type="ECO:0000256" key="6">
    <source>
        <dbReference type="ARBA" id="ARBA00023136"/>
    </source>
</evidence>
<reference evidence="11 12" key="1">
    <citation type="submission" date="2019-03" db="EMBL/GenBank/DDBJ databases">
        <title>Genomic Encyclopedia of Type Strains, Phase III (KMG-III): the genomes of soil and plant-associated and newly described type strains.</title>
        <authorList>
            <person name="Whitman W."/>
        </authorList>
    </citation>
    <scope>NUCLEOTIDE SEQUENCE [LARGE SCALE GENOMIC DNA]</scope>
    <source>
        <strain evidence="11 12">CGMCC 1.7660</strain>
    </source>
</reference>
<dbReference type="GO" id="GO:0005886">
    <property type="term" value="C:plasma membrane"/>
    <property type="evidence" value="ECO:0007669"/>
    <property type="project" value="UniProtKB-SubCell"/>
</dbReference>
<evidence type="ECO:0000256" key="2">
    <source>
        <dbReference type="ARBA" id="ARBA00022448"/>
    </source>
</evidence>
<gene>
    <name evidence="11" type="ORF">A8950_2107</name>
</gene>
<accession>A0A4R6WXG4</accession>
<evidence type="ECO:0000256" key="10">
    <source>
        <dbReference type="SAM" id="Phobius"/>
    </source>
</evidence>
<dbReference type="InterPro" id="IPR045324">
    <property type="entry name" value="Small_multidrug_res"/>
</dbReference>
<dbReference type="PANTHER" id="PTHR30561">
    <property type="entry name" value="SMR FAMILY PROTON-DEPENDENT DRUG EFFLUX TRANSPORTER SUGE"/>
    <property type="match status" value="1"/>
</dbReference>
<dbReference type="Gene3D" id="1.10.3730.20">
    <property type="match status" value="1"/>
</dbReference>
<keyword evidence="6 10" id="KW-0472">Membrane</keyword>
<evidence type="ECO:0000313" key="11">
    <source>
        <dbReference type="EMBL" id="TDQ82285.1"/>
    </source>
</evidence>
<dbReference type="EMBL" id="SNYW01000008">
    <property type="protein sequence ID" value="TDQ82285.1"/>
    <property type="molecule type" value="Genomic_DNA"/>
</dbReference>
<evidence type="ECO:0000256" key="5">
    <source>
        <dbReference type="ARBA" id="ARBA00022989"/>
    </source>
</evidence>
<keyword evidence="3" id="KW-1003">Cell membrane</keyword>
<protein>
    <recommendedName>
        <fullName evidence="8">Guanidinium exporter</fullName>
    </recommendedName>
</protein>
<name>A0A4R6WXG4_9PROT</name>
<sequence length="105" mass="10706">MAWVYLGAAAIFEVIFALSMKYAEGFTRLGPTFVTVVAVVGGVGFLTLALKSLPVSIAYPVWTAIGTLGTVAFGWLMLGEALTAVKLVSAVAIVAGVAGLKLSAA</sequence>
<dbReference type="OrthoDB" id="9808638at2"/>
<dbReference type="GO" id="GO:0022857">
    <property type="term" value="F:transmembrane transporter activity"/>
    <property type="evidence" value="ECO:0007669"/>
    <property type="project" value="InterPro"/>
</dbReference>
<comment type="similarity">
    <text evidence="7">Belongs to the drug/metabolite transporter (DMT) superfamily. Small multidrug resistance (SMR) (TC 2.A.7.1) family. Gdx/SugE subfamily.</text>
</comment>
<keyword evidence="12" id="KW-1185">Reference proteome</keyword>
<evidence type="ECO:0000256" key="4">
    <source>
        <dbReference type="ARBA" id="ARBA00022692"/>
    </source>
</evidence>
<evidence type="ECO:0000256" key="9">
    <source>
        <dbReference type="RuleBase" id="RU003942"/>
    </source>
</evidence>
<feature type="transmembrane region" description="Helical" evidence="10">
    <location>
        <begin position="57"/>
        <end position="78"/>
    </location>
</feature>
<dbReference type="Proteomes" id="UP000295783">
    <property type="component" value="Unassembled WGS sequence"/>
</dbReference>
<dbReference type="PANTHER" id="PTHR30561:SF0">
    <property type="entry name" value="GUANIDINIUM EXPORTER"/>
    <property type="match status" value="1"/>
</dbReference>
<evidence type="ECO:0000256" key="7">
    <source>
        <dbReference type="ARBA" id="ARBA00038151"/>
    </source>
</evidence>
<dbReference type="GO" id="GO:1990961">
    <property type="term" value="P:xenobiotic detoxification by transmembrane export across the plasma membrane"/>
    <property type="evidence" value="ECO:0007669"/>
    <property type="project" value="UniProtKB-ARBA"/>
</dbReference>
<dbReference type="RefSeq" id="WP_133613575.1">
    <property type="nucleotide sequence ID" value="NZ_SNYW01000008.1"/>
</dbReference>